<sequence length="282" mass="32792">MASKLILIEGLPGSGKSTTASLVEEVLQLQKTEVRVFLEGNALHPADFEGVAYIDHDLFDKFVETLGVAKEAVFLNCEERDDHVLVPYKALQEIHHIALADEWVQLFQKSDVYELPLDLHQQLVKEKWQQFVQFALKENKTFVFECAFIQNPITVMMIKYDRPNEEILSYIKELEAIVAELDPILLYVEQENFELSFGKAVEERSIEWRDFFIWYYTSQGVGKRVKAEGIEGTIEVLRRRQIVEREVYNQLSIGKVRLDNSEFEREVMKQKLEKAIQCKGVE</sequence>
<dbReference type="SUPFAM" id="SSF52540">
    <property type="entry name" value="P-loop containing nucleoside triphosphate hydrolases"/>
    <property type="match status" value="2"/>
</dbReference>
<dbReference type="InterPro" id="IPR027417">
    <property type="entry name" value="P-loop_NTPase"/>
</dbReference>
<dbReference type="Gene3D" id="3.40.50.300">
    <property type="entry name" value="P-loop containing nucleotide triphosphate hydrolases"/>
    <property type="match status" value="1"/>
</dbReference>
<dbReference type="NCBIfam" id="NF005250">
    <property type="entry name" value="PRK06761.1"/>
    <property type="match status" value="1"/>
</dbReference>
<organism evidence="1 2">
    <name type="scientific">Chryseomicrobium excrementi</name>
    <dbReference type="NCBI Taxonomy" id="2041346"/>
    <lineage>
        <taxon>Bacteria</taxon>
        <taxon>Bacillati</taxon>
        <taxon>Bacillota</taxon>
        <taxon>Bacilli</taxon>
        <taxon>Bacillales</taxon>
        <taxon>Caryophanaceae</taxon>
        <taxon>Chryseomicrobium</taxon>
    </lineage>
</organism>
<evidence type="ECO:0000313" key="1">
    <source>
        <dbReference type="EMBL" id="PJK16992.1"/>
    </source>
</evidence>
<dbReference type="RefSeq" id="WP_100353538.1">
    <property type="nucleotide sequence ID" value="NZ_PCGR01000002.1"/>
</dbReference>
<protein>
    <recommendedName>
        <fullName evidence="3">Adenylyl-sulfate kinase</fullName>
    </recommendedName>
</protein>
<proteinExistence type="predicted"/>
<gene>
    <name evidence="1" type="ORF">CQS04_07500</name>
</gene>
<evidence type="ECO:0008006" key="3">
    <source>
        <dbReference type="Google" id="ProtNLM"/>
    </source>
</evidence>
<comment type="caution">
    <text evidence="1">The sequence shown here is derived from an EMBL/GenBank/DDBJ whole genome shotgun (WGS) entry which is preliminary data.</text>
</comment>
<dbReference type="OrthoDB" id="8211253at2"/>
<reference evidence="1 2" key="1">
    <citation type="submission" date="2017-10" db="EMBL/GenBank/DDBJ databases">
        <title>Draft genome of Chryseomicrobium casticus sp. nov.</title>
        <authorList>
            <person name="Chakraborty R."/>
            <person name="Saha T."/>
        </authorList>
    </citation>
    <scope>NUCLEOTIDE SEQUENCE [LARGE SCALE GENOMIC DNA]</scope>
    <source>
        <strain evidence="1 2">ET03</strain>
    </source>
</reference>
<keyword evidence="2" id="KW-1185">Reference proteome</keyword>
<dbReference type="Proteomes" id="UP000228680">
    <property type="component" value="Unassembled WGS sequence"/>
</dbReference>
<name>A0A2M9F0K7_9BACL</name>
<evidence type="ECO:0000313" key="2">
    <source>
        <dbReference type="Proteomes" id="UP000228680"/>
    </source>
</evidence>
<accession>A0A2M9F0K7</accession>
<dbReference type="EMBL" id="PCGR01000002">
    <property type="protein sequence ID" value="PJK16992.1"/>
    <property type="molecule type" value="Genomic_DNA"/>
</dbReference>
<dbReference type="AlphaFoldDB" id="A0A2M9F0K7"/>